<evidence type="ECO:0000313" key="9">
    <source>
        <dbReference type="EMBL" id="GAF51465.1"/>
    </source>
</evidence>
<protein>
    <submittedName>
        <fullName evidence="9">Putative major facilitator superfamily transporter</fullName>
    </submittedName>
</protein>
<comment type="caution">
    <text evidence="9">The sequence shown here is derived from an EMBL/GenBank/DDBJ whole genome shotgun (WGS) entry which is preliminary data.</text>
</comment>
<evidence type="ECO:0000256" key="6">
    <source>
        <dbReference type="ARBA" id="ARBA00023136"/>
    </source>
</evidence>
<evidence type="ECO:0000256" key="3">
    <source>
        <dbReference type="ARBA" id="ARBA00022475"/>
    </source>
</evidence>
<feature type="transmembrane region" description="Helical" evidence="7">
    <location>
        <begin position="384"/>
        <end position="407"/>
    </location>
</feature>
<dbReference type="OrthoDB" id="8953821at2"/>
<dbReference type="InterPro" id="IPR020846">
    <property type="entry name" value="MFS_dom"/>
</dbReference>
<keyword evidence="10" id="KW-1185">Reference proteome</keyword>
<proteinExistence type="predicted"/>
<evidence type="ECO:0000259" key="8">
    <source>
        <dbReference type="PROSITE" id="PS50850"/>
    </source>
</evidence>
<dbReference type="InterPro" id="IPR005829">
    <property type="entry name" value="Sugar_transporter_CS"/>
</dbReference>
<keyword evidence="4 7" id="KW-0812">Transmembrane</keyword>
<dbReference type="InterPro" id="IPR036259">
    <property type="entry name" value="MFS_trans_sf"/>
</dbReference>
<evidence type="ECO:0000256" key="5">
    <source>
        <dbReference type="ARBA" id="ARBA00022989"/>
    </source>
</evidence>
<gene>
    <name evidence="9" type="ORF">RW1_098_00020</name>
</gene>
<feature type="transmembrane region" description="Helical" evidence="7">
    <location>
        <begin position="286"/>
        <end position="307"/>
    </location>
</feature>
<dbReference type="RefSeq" id="WP_081792795.1">
    <property type="nucleotide sequence ID" value="NZ_BAWF01000098.1"/>
</dbReference>
<evidence type="ECO:0000313" key="10">
    <source>
        <dbReference type="Proteomes" id="UP000019491"/>
    </source>
</evidence>
<dbReference type="GO" id="GO:0022857">
    <property type="term" value="F:transmembrane transporter activity"/>
    <property type="evidence" value="ECO:0007669"/>
    <property type="project" value="InterPro"/>
</dbReference>
<accession>X0RK38</accession>
<dbReference type="GO" id="GO:0005886">
    <property type="term" value="C:plasma membrane"/>
    <property type="evidence" value="ECO:0007669"/>
    <property type="project" value="UniProtKB-SubCell"/>
</dbReference>
<dbReference type="SUPFAM" id="SSF103473">
    <property type="entry name" value="MFS general substrate transporter"/>
    <property type="match status" value="1"/>
</dbReference>
<dbReference type="PROSITE" id="PS50850">
    <property type="entry name" value="MFS"/>
    <property type="match status" value="1"/>
</dbReference>
<keyword evidence="6 7" id="KW-0472">Membrane</keyword>
<organism evidence="9 10">
    <name type="scientific">Rhodococcus wratislaviensis NBRC 100605</name>
    <dbReference type="NCBI Taxonomy" id="1219028"/>
    <lineage>
        <taxon>Bacteria</taxon>
        <taxon>Bacillati</taxon>
        <taxon>Actinomycetota</taxon>
        <taxon>Actinomycetes</taxon>
        <taxon>Mycobacteriales</taxon>
        <taxon>Nocardiaceae</taxon>
        <taxon>Rhodococcus</taxon>
    </lineage>
</organism>
<comment type="subcellular location">
    <subcellularLocation>
        <location evidence="1">Cell membrane</location>
        <topology evidence="1">Multi-pass membrane protein</topology>
    </subcellularLocation>
</comment>
<feature type="transmembrane region" description="Helical" evidence="7">
    <location>
        <begin position="413"/>
        <end position="431"/>
    </location>
</feature>
<dbReference type="EMBL" id="BAWF01000098">
    <property type="protein sequence ID" value="GAF51465.1"/>
    <property type="molecule type" value="Genomic_DNA"/>
</dbReference>
<dbReference type="Gene3D" id="1.20.1250.20">
    <property type="entry name" value="MFS general substrate transporter like domains"/>
    <property type="match status" value="2"/>
</dbReference>
<feature type="domain" description="Major facilitator superfamily (MFS) profile" evidence="8">
    <location>
        <begin position="23"/>
        <end position="438"/>
    </location>
</feature>
<name>X0RK38_RHOWR</name>
<feature type="transmembrane region" description="Helical" evidence="7">
    <location>
        <begin position="319"/>
        <end position="339"/>
    </location>
</feature>
<dbReference type="InterPro" id="IPR011701">
    <property type="entry name" value="MFS"/>
</dbReference>
<feature type="transmembrane region" description="Helical" evidence="7">
    <location>
        <begin position="345"/>
        <end position="363"/>
    </location>
</feature>
<evidence type="ECO:0000256" key="2">
    <source>
        <dbReference type="ARBA" id="ARBA00022448"/>
    </source>
</evidence>
<keyword evidence="3" id="KW-1003">Cell membrane</keyword>
<feature type="transmembrane region" description="Helical" evidence="7">
    <location>
        <begin position="60"/>
        <end position="84"/>
    </location>
</feature>
<dbReference type="AlphaFoldDB" id="X0RK38"/>
<dbReference type="PANTHER" id="PTHR43045:SF1">
    <property type="entry name" value="SHIKIMATE TRANSPORTER"/>
    <property type="match status" value="1"/>
</dbReference>
<dbReference type="Pfam" id="PF07690">
    <property type="entry name" value="MFS_1"/>
    <property type="match status" value="1"/>
</dbReference>
<reference evidence="9 10" key="1">
    <citation type="submission" date="2014-02" db="EMBL/GenBank/DDBJ databases">
        <title>Whole genome shotgun sequence of Rhodococcus wratislaviensis NBRC 100605.</title>
        <authorList>
            <person name="Hosoyama A."/>
            <person name="Tsuchikane K."/>
            <person name="Yoshida I."/>
            <person name="Ohji S."/>
            <person name="Ichikawa N."/>
            <person name="Yamazoe A."/>
            <person name="Fujita N."/>
        </authorList>
    </citation>
    <scope>NUCLEOTIDE SEQUENCE [LARGE SCALE GENOMIC DNA]</scope>
    <source>
        <strain evidence="9 10">NBRC 100605</strain>
    </source>
</reference>
<dbReference type="Proteomes" id="UP000019491">
    <property type="component" value="Unassembled WGS sequence"/>
</dbReference>
<dbReference type="PANTHER" id="PTHR43045">
    <property type="entry name" value="SHIKIMATE TRANSPORTER"/>
    <property type="match status" value="1"/>
</dbReference>
<feature type="transmembrane region" description="Helical" evidence="7">
    <location>
        <begin position="250"/>
        <end position="274"/>
    </location>
</feature>
<feature type="transmembrane region" description="Helical" evidence="7">
    <location>
        <begin position="161"/>
        <end position="186"/>
    </location>
</feature>
<dbReference type="PROSITE" id="PS00216">
    <property type="entry name" value="SUGAR_TRANSPORT_1"/>
    <property type="match status" value="1"/>
</dbReference>
<feature type="transmembrane region" description="Helical" evidence="7">
    <location>
        <begin position="192"/>
        <end position="213"/>
    </location>
</feature>
<evidence type="ECO:0000256" key="1">
    <source>
        <dbReference type="ARBA" id="ARBA00004651"/>
    </source>
</evidence>
<keyword evidence="2" id="KW-0813">Transport</keyword>
<keyword evidence="5 7" id="KW-1133">Transmembrane helix</keyword>
<feature type="transmembrane region" description="Helical" evidence="7">
    <location>
        <begin position="35"/>
        <end position="54"/>
    </location>
</feature>
<dbReference type="CDD" id="cd17369">
    <property type="entry name" value="MFS_ShiA_like"/>
    <property type="match status" value="1"/>
</dbReference>
<evidence type="ECO:0000256" key="7">
    <source>
        <dbReference type="SAM" id="Phobius"/>
    </source>
</evidence>
<feature type="transmembrane region" description="Helical" evidence="7">
    <location>
        <begin position="96"/>
        <end position="114"/>
    </location>
</feature>
<evidence type="ECO:0000256" key="4">
    <source>
        <dbReference type="ARBA" id="ARBA00022692"/>
    </source>
</evidence>
<sequence length="440" mass="46207">MENRTHPLTNPIAPSNSKEVRRAVVSSYLGTSVEFYDFILYLSAASLIFGHLFFDNLSPAAGTIASLGTLAAGYLSRPLGAVVFGHYGDRIGRKAVLVATLLLMGTSTALIGILPTSEQIGAWAPLLLVVLRLLQGFAVGGEWGGASLMTFEHAPPHRRGFATSFVTAGGATGAALAGGSLALVALLPDDDFYSWGWRVPFLLSAVLVVVGLWTRLQVSESPLFLAEKLKPASQQQANDRPLLTVLRRPGALFVVFTALLGPFVLNAGLVMSFGLSYARTEGGLNLSAILGIQMVSNFVMIFSSIAAGALSDIYGRKRVMTTGVIFGAVLAYPFLLAVGSGQSKITVAAFIAMFVFVMAPIFGPISAFMSEQFSTSSRYTGASLGYQAASTIGGGFAPLILASLLALQDGGTSYILVFVISFCIVSGFAISKCAGSTLKR</sequence>